<dbReference type="Pfam" id="PF03179">
    <property type="entry name" value="V-ATPase_G"/>
    <property type="match status" value="1"/>
</dbReference>
<dbReference type="GO" id="GO:0000221">
    <property type="term" value="C:vacuolar proton-transporting V-type ATPase, V1 domain"/>
    <property type="evidence" value="ECO:0007669"/>
    <property type="project" value="TreeGrafter"/>
</dbReference>
<evidence type="ECO:0000256" key="5">
    <source>
        <dbReference type="RuleBase" id="RU364019"/>
    </source>
</evidence>
<accession>A0A0B6YRQ5</accession>
<keyword evidence="4 5" id="KW-0406">Ion transport</keyword>
<evidence type="ECO:0000256" key="4">
    <source>
        <dbReference type="ARBA" id="ARBA00023065"/>
    </source>
</evidence>
<dbReference type="FunFam" id="1.20.5.2950:FF:000001">
    <property type="entry name" value="V-type proton ATPase subunit G"/>
    <property type="match status" value="1"/>
</dbReference>
<proteinExistence type="inferred from homology"/>
<sequence>MAQKTEGIQQLLIAEKKATEKVVDARKRKAIKLKTAKKEADSEINKFKGEKELHFKKLEQEMLGKKSDNEAHIQLQTNQKIKEIDVMLKNNKGPATKAILEALFDITVELHINVKL</sequence>
<name>A0A0B6YRQ5_9EUPU</name>
<dbReference type="Gene3D" id="1.20.5.2950">
    <property type="match status" value="1"/>
</dbReference>
<keyword evidence="2 5" id="KW-0813">Transport</keyword>
<dbReference type="GO" id="GO:0046961">
    <property type="term" value="F:proton-transporting ATPase activity, rotational mechanism"/>
    <property type="evidence" value="ECO:0007669"/>
    <property type="project" value="InterPro"/>
</dbReference>
<dbReference type="GO" id="GO:0016887">
    <property type="term" value="F:ATP hydrolysis activity"/>
    <property type="evidence" value="ECO:0007669"/>
    <property type="project" value="TreeGrafter"/>
</dbReference>
<keyword evidence="3 5" id="KW-0375">Hydrogen ion transport</keyword>
<evidence type="ECO:0000256" key="1">
    <source>
        <dbReference type="ARBA" id="ARBA00010066"/>
    </source>
</evidence>
<gene>
    <name evidence="6" type="primary">ORF34552</name>
</gene>
<reference evidence="6" key="1">
    <citation type="submission" date="2014-12" db="EMBL/GenBank/DDBJ databases">
        <title>Insight into the proteome of Arion vulgaris.</title>
        <authorList>
            <person name="Aradska J."/>
            <person name="Bulat T."/>
            <person name="Smidak R."/>
            <person name="Sarate P."/>
            <person name="Gangsoo J."/>
            <person name="Sialana F."/>
            <person name="Bilban M."/>
            <person name="Lubec G."/>
        </authorList>
    </citation>
    <scope>NUCLEOTIDE SEQUENCE</scope>
    <source>
        <tissue evidence="6">Skin</tissue>
    </source>
</reference>
<dbReference type="NCBIfam" id="TIGR01147">
    <property type="entry name" value="V_ATP_synt_G"/>
    <property type="match status" value="1"/>
</dbReference>
<dbReference type="AlphaFoldDB" id="A0A0B6YRQ5"/>
<comment type="similarity">
    <text evidence="1 5">Belongs to the V-ATPase G subunit family.</text>
</comment>
<evidence type="ECO:0000313" key="6">
    <source>
        <dbReference type="EMBL" id="CEK58908.1"/>
    </source>
</evidence>
<dbReference type="GO" id="GO:0098793">
    <property type="term" value="C:presynapse"/>
    <property type="evidence" value="ECO:0007669"/>
    <property type="project" value="GOC"/>
</dbReference>
<organism evidence="6">
    <name type="scientific">Arion vulgaris</name>
    <dbReference type="NCBI Taxonomy" id="1028688"/>
    <lineage>
        <taxon>Eukaryota</taxon>
        <taxon>Metazoa</taxon>
        <taxon>Spiralia</taxon>
        <taxon>Lophotrochozoa</taxon>
        <taxon>Mollusca</taxon>
        <taxon>Gastropoda</taxon>
        <taxon>Heterobranchia</taxon>
        <taxon>Euthyneura</taxon>
        <taxon>Panpulmonata</taxon>
        <taxon>Eupulmonata</taxon>
        <taxon>Stylommatophora</taxon>
        <taxon>Helicina</taxon>
        <taxon>Arionoidea</taxon>
        <taxon>Arionidae</taxon>
        <taxon>Arion</taxon>
    </lineage>
</organism>
<dbReference type="EMBL" id="HACG01012043">
    <property type="protein sequence ID" value="CEK58908.1"/>
    <property type="molecule type" value="Transcribed_RNA"/>
</dbReference>
<dbReference type="GO" id="GO:0097401">
    <property type="term" value="P:synaptic vesicle lumen acidification"/>
    <property type="evidence" value="ECO:0007669"/>
    <property type="project" value="TreeGrafter"/>
</dbReference>
<dbReference type="PANTHER" id="PTHR12713:SF11">
    <property type="entry name" value="V-TYPE PROTON ATPASE SUBUNIT G"/>
    <property type="match status" value="1"/>
</dbReference>
<dbReference type="PANTHER" id="PTHR12713">
    <property type="entry name" value="VACUOLAR ATP SYNTHASE SUBUNIT G"/>
    <property type="match status" value="1"/>
</dbReference>
<protein>
    <recommendedName>
        <fullName evidence="5">V-type proton ATPase subunit G</fullName>
    </recommendedName>
</protein>
<comment type="function">
    <text evidence="5">Subunit of the V1 complex of vacuolar(H+)-ATPase (V-ATPase), a multisubunit enzyme composed of a peripheral complex (V1) that hydrolyzes ATP and a membrane integral complex (V0) that translocates protons. V-ATPase is responsible for acidifying and maintaining the pH of intracellular compartments and in some cell types, is targeted to the plasma membrane, where it is responsible for acidifying the extracellular environment.</text>
</comment>
<dbReference type="InterPro" id="IPR005124">
    <property type="entry name" value="V-ATPase_G"/>
</dbReference>
<comment type="subunit">
    <text evidence="5">V-ATPase is a heteromultimeric enzyme made up of two complexes: the ATP-hydrolytic V1 complex and the proton translocation V0 complex.</text>
</comment>
<evidence type="ECO:0000256" key="3">
    <source>
        <dbReference type="ARBA" id="ARBA00022781"/>
    </source>
</evidence>
<evidence type="ECO:0000256" key="2">
    <source>
        <dbReference type="ARBA" id="ARBA00022448"/>
    </source>
</evidence>